<evidence type="ECO:0000256" key="9">
    <source>
        <dbReference type="SAM" id="SignalP"/>
    </source>
</evidence>
<dbReference type="PANTHER" id="PTHR30582:SF2">
    <property type="entry name" value="L,D-TRANSPEPTIDASE YCIB-RELATED"/>
    <property type="match status" value="1"/>
</dbReference>
<keyword evidence="5" id="KW-0012">Acyltransferase</keyword>
<keyword evidence="6 7" id="KW-0961">Cell wall biogenesis/degradation</keyword>
<dbReference type="GO" id="GO:0018104">
    <property type="term" value="P:peptidoglycan-protein cross-linking"/>
    <property type="evidence" value="ECO:0007669"/>
    <property type="project" value="TreeGrafter"/>
</dbReference>
<dbReference type="Gene3D" id="2.60.40.3710">
    <property type="match status" value="1"/>
</dbReference>
<evidence type="ECO:0000256" key="7">
    <source>
        <dbReference type="PROSITE-ProRule" id="PRU01373"/>
    </source>
</evidence>
<name>A0A849A1J7_9ACTN</name>
<evidence type="ECO:0000313" key="12">
    <source>
        <dbReference type="Proteomes" id="UP000562984"/>
    </source>
</evidence>
<sequence length="483" mass="49929">MSVNNLSRRWRHGAGIAALAVVAALVAGCSGSAGAAENAAENAAATAGQTGKATQDGGATATAAPGSDGGSVTVQQPAASSGANPSASSGTGEPPASGSGPAASSGRASAAAVSSPPPSRPQPVPATVTATPAFGSDTLSPIEPATIKVSGGTITELKVLAEDGSPIDGSFSADRTSWTSDQRLRYGAKYRAVGTVAGAAGRADASIDGTWSTFSASTSQGRISPGPGTEVGVAAPVMIRFGTCVSEERRADVLKHLKVTTSNPVELGAKWLRHDGDDCKSLDLRPKDFWPANTKVTVSLDLLGVQLSDSVWGAREPLQTSFTVGRKLVTYADAETKQIVVKRDGETVATYPTSMGRGDRVGDKRMTTRSGIHVVTSKEADKKMTNEKFGYKDLPEPWSVRISNNGEFIHQNLASLDKQGKENVSHGCLNLSDVNAKEYFAMAEYGDPVIITGTSVPLSEADGDIYDWTIDFAEWTPVPTTTG</sequence>
<feature type="active site" description="Nucleophile" evidence="7">
    <location>
        <position position="428"/>
    </location>
</feature>
<dbReference type="Pfam" id="PF17964">
    <property type="entry name" value="Big_10"/>
    <property type="match status" value="1"/>
</dbReference>
<dbReference type="GO" id="GO:0071972">
    <property type="term" value="F:peptidoglycan L,D-transpeptidase activity"/>
    <property type="evidence" value="ECO:0007669"/>
    <property type="project" value="TreeGrafter"/>
</dbReference>
<dbReference type="Gene3D" id="2.60.40.3780">
    <property type="match status" value="1"/>
</dbReference>
<dbReference type="InterPro" id="IPR005490">
    <property type="entry name" value="LD_TPept_cat_dom"/>
</dbReference>
<evidence type="ECO:0000256" key="4">
    <source>
        <dbReference type="ARBA" id="ARBA00022984"/>
    </source>
</evidence>
<feature type="region of interest" description="Disordered" evidence="8">
    <location>
        <begin position="47"/>
        <end position="144"/>
    </location>
</feature>
<organism evidence="11 12">
    <name type="scientific">Nakamurella aerolata</name>
    <dbReference type="NCBI Taxonomy" id="1656892"/>
    <lineage>
        <taxon>Bacteria</taxon>
        <taxon>Bacillati</taxon>
        <taxon>Actinomycetota</taxon>
        <taxon>Actinomycetes</taxon>
        <taxon>Nakamurellales</taxon>
        <taxon>Nakamurellaceae</taxon>
        <taxon>Nakamurella</taxon>
    </lineage>
</organism>
<comment type="pathway">
    <text evidence="1 7">Cell wall biogenesis; peptidoglycan biosynthesis.</text>
</comment>
<dbReference type="GO" id="GO:0008360">
    <property type="term" value="P:regulation of cell shape"/>
    <property type="evidence" value="ECO:0007669"/>
    <property type="project" value="UniProtKB-UniRule"/>
</dbReference>
<dbReference type="GO" id="GO:0005576">
    <property type="term" value="C:extracellular region"/>
    <property type="evidence" value="ECO:0007669"/>
    <property type="project" value="TreeGrafter"/>
</dbReference>
<evidence type="ECO:0000313" key="11">
    <source>
        <dbReference type="EMBL" id="NNG34914.1"/>
    </source>
</evidence>
<dbReference type="CDD" id="cd16913">
    <property type="entry name" value="YkuD_like"/>
    <property type="match status" value="1"/>
</dbReference>
<evidence type="ECO:0000256" key="6">
    <source>
        <dbReference type="ARBA" id="ARBA00023316"/>
    </source>
</evidence>
<keyword evidence="4 7" id="KW-0573">Peptidoglycan synthesis</keyword>
<keyword evidence="12" id="KW-1185">Reference proteome</keyword>
<feature type="compositionally biased region" description="Pro residues" evidence="8">
    <location>
        <begin position="115"/>
        <end position="124"/>
    </location>
</feature>
<gene>
    <name evidence="11" type="ORF">HKD39_04105</name>
</gene>
<dbReference type="PANTHER" id="PTHR30582">
    <property type="entry name" value="L,D-TRANSPEPTIDASE"/>
    <property type="match status" value="1"/>
</dbReference>
<reference evidence="11 12" key="1">
    <citation type="submission" date="2020-05" db="EMBL/GenBank/DDBJ databases">
        <title>Nakamurella sp. DB0629 isolated from air conditioner.</title>
        <authorList>
            <person name="Kim D.H."/>
            <person name="Kim D.-U."/>
        </authorList>
    </citation>
    <scope>NUCLEOTIDE SEQUENCE [LARGE SCALE GENOMIC DNA]</scope>
    <source>
        <strain evidence="11 12">DB0629</strain>
    </source>
</reference>
<feature type="compositionally biased region" description="Low complexity" evidence="8">
    <location>
        <begin position="47"/>
        <end position="66"/>
    </location>
</feature>
<dbReference type="GO" id="GO:0016746">
    <property type="term" value="F:acyltransferase activity"/>
    <property type="evidence" value="ECO:0007669"/>
    <property type="project" value="UniProtKB-KW"/>
</dbReference>
<comment type="caution">
    <text evidence="11">The sequence shown here is derived from an EMBL/GenBank/DDBJ whole genome shotgun (WGS) entry which is preliminary data.</text>
</comment>
<feature type="signal peptide" evidence="9">
    <location>
        <begin position="1"/>
        <end position="35"/>
    </location>
</feature>
<dbReference type="Pfam" id="PF03734">
    <property type="entry name" value="YkuD"/>
    <property type="match status" value="1"/>
</dbReference>
<protein>
    <submittedName>
        <fullName evidence="11">L,D-transpeptidase family protein</fullName>
    </submittedName>
</protein>
<feature type="chain" id="PRO_5032390080" evidence="9">
    <location>
        <begin position="36"/>
        <end position="483"/>
    </location>
</feature>
<evidence type="ECO:0000256" key="5">
    <source>
        <dbReference type="ARBA" id="ARBA00023315"/>
    </source>
</evidence>
<dbReference type="InterPro" id="IPR050979">
    <property type="entry name" value="LD-transpeptidase"/>
</dbReference>
<dbReference type="Proteomes" id="UP000562984">
    <property type="component" value="Unassembled WGS sequence"/>
</dbReference>
<dbReference type="UniPathway" id="UPA00219"/>
<evidence type="ECO:0000256" key="8">
    <source>
        <dbReference type="SAM" id="MobiDB-lite"/>
    </source>
</evidence>
<dbReference type="PROSITE" id="PS52029">
    <property type="entry name" value="LD_TPASE"/>
    <property type="match status" value="1"/>
</dbReference>
<accession>A0A849A1J7</accession>
<dbReference type="Gene3D" id="2.40.440.10">
    <property type="entry name" value="L,D-transpeptidase catalytic domain-like"/>
    <property type="match status" value="1"/>
</dbReference>
<dbReference type="EMBL" id="JABEND010000002">
    <property type="protein sequence ID" value="NNG34914.1"/>
    <property type="molecule type" value="Genomic_DNA"/>
</dbReference>
<dbReference type="GO" id="GO:0071555">
    <property type="term" value="P:cell wall organization"/>
    <property type="evidence" value="ECO:0007669"/>
    <property type="project" value="UniProtKB-UniRule"/>
</dbReference>
<feature type="domain" description="L,D-TPase catalytic" evidence="10">
    <location>
        <begin position="328"/>
        <end position="452"/>
    </location>
</feature>
<proteinExistence type="predicted"/>
<feature type="compositionally biased region" description="Low complexity" evidence="8">
    <location>
        <begin position="77"/>
        <end position="114"/>
    </location>
</feature>
<feature type="active site" description="Proton donor/acceptor" evidence="7">
    <location>
        <position position="410"/>
    </location>
</feature>
<dbReference type="AlphaFoldDB" id="A0A849A1J7"/>
<dbReference type="InterPro" id="IPR041280">
    <property type="entry name" value="Big_10"/>
</dbReference>
<evidence type="ECO:0000259" key="10">
    <source>
        <dbReference type="PROSITE" id="PS52029"/>
    </source>
</evidence>
<evidence type="ECO:0000256" key="3">
    <source>
        <dbReference type="ARBA" id="ARBA00022960"/>
    </source>
</evidence>
<keyword evidence="9" id="KW-0732">Signal</keyword>
<dbReference type="InterPro" id="IPR038063">
    <property type="entry name" value="Transpep_catalytic_dom"/>
</dbReference>
<keyword evidence="2" id="KW-0808">Transferase</keyword>
<keyword evidence="3 7" id="KW-0133">Cell shape</keyword>
<evidence type="ECO:0000256" key="1">
    <source>
        <dbReference type="ARBA" id="ARBA00004752"/>
    </source>
</evidence>
<dbReference type="RefSeq" id="WP_171198575.1">
    <property type="nucleotide sequence ID" value="NZ_JABEND010000002.1"/>
</dbReference>
<evidence type="ECO:0000256" key="2">
    <source>
        <dbReference type="ARBA" id="ARBA00022679"/>
    </source>
</evidence>
<dbReference type="SUPFAM" id="SSF141523">
    <property type="entry name" value="L,D-transpeptidase catalytic domain-like"/>
    <property type="match status" value="1"/>
</dbReference>